<protein>
    <submittedName>
        <fullName evidence="3">Uncharacterized protein</fullName>
    </submittedName>
</protein>
<evidence type="ECO:0000256" key="2">
    <source>
        <dbReference type="SAM" id="SignalP"/>
    </source>
</evidence>
<feature type="compositionally biased region" description="Basic and acidic residues" evidence="1">
    <location>
        <begin position="74"/>
        <end position="85"/>
    </location>
</feature>
<feature type="signal peptide" evidence="2">
    <location>
        <begin position="1"/>
        <end position="16"/>
    </location>
</feature>
<sequence>MNLKILLFILVAESICQPIEDHEKNSRTDGNNAEDIGENARSLNFGERLSVRKGSSGSNRNSHGKIPSGQNNGEDIRSKRGHLDKVPQNTDHFVIRGHDYSDIKPSIGSSGHHNNHRVSGAVTKASLYKHNEHGIVIPVLGPSSIQASTSPGPLIKFGSATLTRINQRQQPSGFTNRKQHFTHSDRSHNAAPGGIKSANFSHSSFKTVPGTKRPATIKQLSSSVGSHPSLKSDGSDVYRKVLSNGYEKYGLHHKPDGYTPGTGFYYG</sequence>
<feature type="region of interest" description="Disordered" evidence="1">
    <location>
        <begin position="170"/>
        <end position="213"/>
    </location>
</feature>
<gene>
    <name evidence="3" type="ORF">MNOR_LOCUS11680</name>
</gene>
<evidence type="ECO:0000313" key="3">
    <source>
        <dbReference type="EMBL" id="CAL4082012.1"/>
    </source>
</evidence>
<dbReference type="Proteomes" id="UP001497623">
    <property type="component" value="Unassembled WGS sequence"/>
</dbReference>
<feature type="region of interest" description="Disordered" evidence="1">
    <location>
        <begin position="22"/>
        <end position="88"/>
    </location>
</feature>
<evidence type="ECO:0000313" key="4">
    <source>
        <dbReference type="Proteomes" id="UP001497623"/>
    </source>
</evidence>
<comment type="caution">
    <text evidence="3">The sequence shown here is derived from an EMBL/GenBank/DDBJ whole genome shotgun (WGS) entry which is preliminary data.</text>
</comment>
<organism evidence="3 4">
    <name type="scientific">Meganyctiphanes norvegica</name>
    <name type="common">Northern krill</name>
    <name type="synonym">Thysanopoda norvegica</name>
    <dbReference type="NCBI Taxonomy" id="48144"/>
    <lineage>
        <taxon>Eukaryota</taxon>
        <taxon>Metazoa</taxon>
        <taxon>Ecdysozoa</taxon>
        <taxon>Arthropoda</taxon>
        <taxon>Crustacea</taxon>
        <taxon>Multicrustacea</taxon>
        <taxon>Malacostraca</taxon>
        <taxon>Eumalacostraca</taxon>
        <taxon>Eucarida</taxon>
        <taxon>Euphausiacea</taxon>
        <taxon>Euphausiidae</taxon>
        <taxon>Meganyctiphanes</taxon>
    </lineage>
</organism>
<evidence type="ECO:0000256" key="1">
    <source>
        <dbReference type="SAM" id="MobiDB-lite"/>
    </source>
</evidence>
<dbReference type="EMBL" id="CAXKWB010006199">
    <property type="protein sequence ID" value="CAL4082012.1"/>
    <property type="molecule type" value="Genomic_DNA"/>
</dbReference>
<keyword evidence="2" id="KW-0732">Signal</keyword>
<feature type="chain" id="PRO_5043943194" evidence="2">
    <location>
        <begin position="17"/>
        <end position="267"/>
    </location>
</feature>
<accession>A0AAV2QI16</accession>
<name>A0AAV2QI16_MEGNR</name>
<keyword evidence="4" id="KW-1185">Reference proteome</keyword>
<reference evidence="3 4" key="1">
    <citation type="submission" date="2024-05" db="EMBL/GenBank/DDBJ databases">
        <authorList>
            <person name="Wallberg A."/>
        </authorList>
    </citation>
    <scope>NUCLEOTIDE SEQUENCE [LARGE SCALE GENOMIC DNA]</scope>
</reference>
<dbReference type="AlphaFoldDB" id="A0AAV2QI16"/>
<proteinExistence type="predicted"/>